<dbReference type="STRING" id="56107.Cylst_0314"/>
<protein>
    <recommendedName>
        <fullName evidence="3">histidine kinase</fullName>
        <ecNumber evidence="3">2.7.13.3</ecNumber>
    </recommendedName>
</protein>
<keyword evidence="9" id="KW-1133">Transmembrane helix</keyword>
<feature type="coiled-coil region" evidence="8">
    <location>
        <begin position="411"/>
        <end position="445"/>
    </location>
</feature>
<dbReference type="GO" id="GO:0000155">
    <property type="term" value="F:phosphorelay sensor kinase activity"/>
    <property type="evidence" value="ECO:0007669"/>
    <property type="project" value="InterPro"/>
</dbReference>
<dbReference type="SUPFAM" id="SSF158472">
    <property type="entry name" value="HAMP domain-like"/>
    <property type="match status" value="1"/>
</dbReference>
<evidence type="ECO:0000256" key="3">
    <source>
        <dbReference type="ARBA" id="ARBA00012438"/>
    </source>
</evidence>
<evidence type="ECO:0000256" key="1">
    <source>
        <dbReference type="ARBA" id="ARBA00000085"/>
    </source>
</evidence>
<evidence type="ECO:0000313" key="12">
    <source>
        <dbReference type="EMBL" id="AFZ22677.1"/>
    </source>
</evidence>
<keyword evidence="8" id="KW-0175">Coiled coil</keyword>
<evidence type="ECO:0000256" key="5">
    <source>
        <dbReference type="ARBA" id="ARBA00022679"/>
    </source>
</evidence>
<dbReference type="Proteomes" id="UP000010475">
    <property type="component" value="Chromosome"/>
</dbReference>
<evidence type="ECO:0000256" key="8">
    <source>
        <dbReference type="SAM" id="Coils"/>
    </source>
</evidence>
<keyword evidence="7" id="KW-0902">Two-component regulatory system</keyword>
<evidence type="ECO:0000256" key="9">
    <source>
        <dbReference type="SAM" id="Phobius"/>
    </source>
</evidence>
<dbReference type="PANTHER" id="PTHR43065">
    <property type="entry name" value="SENSOR HISTIDINE KINASE"/>
    <property type="match status" value="1"/>
</dbReference>
<dbReference type="InterPro" id="IPR003661">
    <property type="entry name" value="HisK_dim/P_dom"/>
</dbReference>
<keyword evidence="5" id="KW-0808">Transferase</keyword>
<dbReference type="Pfam" id="PF02518">
    <property type="entry name" value="HATPase_c"/>
    <property type="match status" value="1"/>
</dbReference>
<dbReference type="OrthoDB" id="9772100at2"/>
<dbReference type="Gene3D" id="1.10.287.130">
    <property type="match status" value="1"/>
</dbReference>
<evidence type="ECO:0000256" key="4">
    <source>
        <dbReference type="ARBA" id="ARBA00022553"/>
    </source>
</evidence>
<dbReference type="SMART" id="SM00387">
    <property type="entry name" value="HATPase_c"/>
    <property type="match status" value="1"/>
</dbReference>
<dbReference type="Gene3D" id="6.10.340.10">
    <property type="match status" value="1"/>
</dbReference>
<dbReference type="InterPro" id="IPR005467">
    <property type="entry name" value="His_kinase_dom"/>
</dbReference>
<dbReference type="CDD" id="cd00082">
    <property type="entry name" value="HisKA"/>
    <property type="match status" value="1"/>
</dbReference>
<evidence type="ECO:0000259" key="11">
    <source>
        <dbReference type="PROSITE" id="PS50885"/>
    </source>
</evidence>
<dbReference type="InterPro" id="IPR004358">
    <property type="entry name" value="Sig_transdc_His_kin-like_C"/>
</dbReference>
<dbReference type="KEGG" id="csg:Cylst_0314"/>
<sequence length="711" mass="79575">MKSKKIVNKLLLWFLLIALVPLTSVTFLRYYIDSNSLTKEVNNNLSYIAQSKAKRLENYLNEKQKNTAAIAQMPNIIEAIEQYQKAYKNFGINSQIYQQVDKKHRPFISNYLEIFGYSDILLISQSGDAIFSVKRSREVGTNYYQGSYKNSEIAKIFDRAKTLMQVETSNFSYYTAINKPAAFIASPVFNKNLIIGVVVLQLNNQEFDKVVNDYTGLGKTGETIVGAIVGKRIVFTSPTRHDPKAAFQRTVQIRQPQLQPKVALGKIVKIHQPQLHPLDQATHGTKGIGITIDYRGQDTIGAWRYLPSLNGGILVKMDVAEAFASLRTLKNIAIILGIITLFLVTFAAIIVAKSISKPVIELTQVVKEFAQGNLHKQAPVFTRDEIGQLAESFNCMAEKLEESFETIQMREHELAIAKEQLEVVLAQLQQEAQQLAAQLVQSEKMSSLGQLVAGVAHEINNPVNFIYGNLTPANDYIQNLLKLLQLYQQHYPHPVPEIQNEAEEIDVDFLATDLPKLLSSMKVGAKRITEIVLSLRNFSRLDEAEIKAVNIHEGIDSTLMILANRLKFTSDRLAIEVIKEYDDIPFVECYVGQLNQVLMNILVNAIDALEESIVSGDWSESKPQIRICTELTGDKKVIIRIADNGLGIPEDVKTRLFDPFFTTKPPGKGTGLGLSISYKIITEKHQGKLQCISSPGKGAEFVIAIPLNQYT</sequence>
<evidence type="ECO:0000256" key="6">
    <source>
        <dbReference type="ARBA" id="ARBA00022777"/>
    </source>
</evidence>
<dbReference type="SUPFAM" id="SSF55874">
    <property type="entry name" value="ATPase domain of HSP90 chaperone/DNA topoisomerase II/histidine kinase"/>
    <property type="match status" value="1"/>
</dbReference>
<dbReference type="Gene3D" id="3.30.565.10">
    <property type="entry name" value="Histidine kinase-like ATPase, C-terminal domain"/>
    <property type="match status" value="1"/>
</dbReference>
<gene>
    <name evidence="12" type="ORF">Cylst_0314</name>
</gene>
<accession>K9WT32</accession>
<dbReference type="Pfam" id="PF00672">
    <property type="entry name" value="HAMP"/>
    <property type="match status" value="1"/>
</dbReference>
<proteinExistence type="predicted"/>
<feature type="transmembrane region" description="Helical" evidence="9">
    <location>
        <begin position="332"/>
        <end position="352"/>
    </location>
</feature>
<feature type="domain" description="HAMP" evidence="11">
    <location>
        <begin position="353"/>
        <end position="405"/>
    </location>
</feature>
<keyword evidence="9" id="KW-0812">Transmembrane</keyword>
<dbReference type="InterPro" id="IPR003660">
    <property type="entry name" value="HAMP_dom"/>
</dbReference>
<dbReference type="InterPro" id="IPR036890">
    <property type="entry name" value="HATPase_C_sf"/>
</dbReference>
<dbReference type="EMBL" id="CP003642">
    <property type="protein sequence ID" value="AFZ22677.1"/>
    <property type="molecule type" value="Genomic_DNA"/>
</dbReference>
<name>K9WT32_9NOST</name>
<feature type="domain" description="Histidine kinase" evidence="10">
    <location>
        <begin position="454"/>
        <end position="709"/>
    </location>
</feature>
<keyword evidence="13" id="KW-1185">Reference proteome</keyword>
<comment type="subcellular location">
    <subcellularLocation>
        <location evidence="2">Membrane</location>
    </subcellularLocation>
</comment>
<organism evidence="12 13">
    <name type="scientific">Cylindrospermum stagnale PCC 7417</name>
    <dbReference type="NCBI Taxonomy" id="56107"/>
    <lineage>
        <taxon>Bacteria</taxon>
        <taxon>Bacillati</taxon>
        <taxon>Cyanobacteriota</taxon>
        <taxon>Cyanophyceae</taxon>
        <taxon>Nostocales</taxon>
        <taxon>Nostocaceae</taxon>
        <taxon>Cylindrospermum</taxon>
    </lineage>
</organism>
<dbReference type="PANTHER" id="PTHR43065:SF50">
    <property type="entry name" value="HISTIDINE KINASE"/>
    <property type="match status" value="1"/>
</dbReference>
<evidence type="ECO:0000313" key="13">
    <source>
        <dbReference type="Proteomes" id="UP000010475"/>
    </source>
</evidence>
<keyword evidence="6 12" id="KW-0418">Kinase</keyword>
<evidence type="ECO:0000256" key="7">
    <source>
        <dbReference type="ARBA" id="ARBA00023012"/>
    </source>
</evidence>
<comment type="catalytic activity">
    <reaction evidence="1">
        <text>ATP + protein L-histidine = ADP + protein N-phospho-L-histidine.</text>
        <dbReference type="EC" id="2.7.13.3"/>
    </reaction>
</comment>
<dbReference type="SMART" id="SM00304">
    <property type="entry name" value="HAMP"/>
    <property type="match status" value="1"/>
</dbReference>
<dbReference type="AlphaFoldDB" id="K9WT32"/>
<dbReference type="SUPFAM" id="SSF47384">
    <property type="entry name" value="Homodimeric domain of signal transducing histidine kinase"/>
    <property type="match status" value="1"/>
</dbReference>
<dbReference type="PROSITE" id="PS50109">
    <property type="entry name" value="HIS_KIN"/>
    <property type="match status" value="1"/>
</dbReference>
<dbReference type="eggNOG" id="COG4191">
    <property type="taxonomic scope" value="Bacteria"/>
</dbReference>
<dbReference type="PATRIC" id="fig|56107.3.peg.350"/>
<keyword evidence="4" id="KW-0597">Phosphoprotein</keyword>
<dbReference type="EC" id="2.7.13.3" evidence="3"/>
<reference evidence="12 13" key="1">
    <citation type="submission" date="2012-06" db="EMBL/GenBank/DDBJ databases">
        <title>Finished chromosome of genome of Cylindrospermum stagnale PCC 7417.</title>
        <authorList>
            <consortium name="US DOE Joint Genome Institute"/>
            <person name="Gugger M."/>
            <person name="Coursin T."/>
            <person name="Rippka R."/>
            <person name="Tandeau De Marsac N."/>
            <person name="Huntemann M."/>
            <person name="Wei C.-L."/>
            <person name="Han J."/>
            <person name="Detter J.C."/>
            <person name="Han C."/>
            <person name="Tapia R."/>
            <person name="Chen A."/>
            <person name="Kyrpides N."/>
            <person name="Mavromatis K."/>
            <person name="Markowitz V."/>
            <person name="Szeto E."/>
            <person name="Ivanova N."/>
            <person name="Pagani I."/>
            <person name="Pati A."/>
            <person name="Goodwin L."/>
            <person name="Nordberg H.P."/>
            <person name="Cantor M.N."/>
            <person name="Hua S.X."/>
            <person name="Woyke T."/>
            <person name="Kerfeld C.A."/>
        </authorList>
    </citation>
    <scope>NUCLEOTIDE SEQUENCE [LARGE SCALE GENOMIC DNA]</scope>
    <source>
        <strain evidence="12 13">PCC 7417</strain>
    </source>
</reference>
<dbReference type="InterPro" id="IPR003594">
    <property type="entry name" value="HATPase_dom"/>
</dbReference>
<dbReference type="InterPro" id="IPR036097">
    <property type="entry name" value="HisK_dim/P_sf"/>
</dbReference>
<dbReference type="HOGENOM" id="CLU_000445_114_39_3"/>
<dbReference type="PRINTS" id="PR00344">
    <property type="entry name" value="BCTRLSENSOR"/>
</dbReference>
<dbReference type="GO" id="GO:0016020">
    <property type="term" value="C:membrane"/>
    <property type="evidence" value="ECO:0007669"/>
    <property type="project" value="UniProtKB-SubCell"/>
</dbReference>
<dbReference type="CDD" id="cd06225">
    <property type="entry name" value="HAMP"/>
    <property type="match status" value="1"/>
</dbReference>
<evidence type="ECO:0000256" key="2">
    <source>
        <dbReference type="ARBA" id="ARBA00004370"/>
    </source>
</evidence>
<keyword evidence="9" id="KW-0472">Membrane</keyword>
<evidence type="ECO:0000259" key="10">
    <source>
        <dbReference type="PROSITE" id="PS50109"/>
    </source>
</evidence>
<dbReference type="RefSeq" id="WP_015205935.1">
    <property type="nucleotide sequence ID" value="NC_019757.1"/>
</dbReference>
<dbReference type="PROSITE" id="PS50885">
    <property type="entry name" value="HAMP"/>
    <property type="match status" value="1"/>
</dbReference>